<accession>A0A2N7JYQ0</accession>
<dbReference type="RefSeq" id="WP_102437386.1">
    <property type="nucleotide sequence ID" value="NZ_CAWNVI010000154.1"/>
</dbReference>
<reference evidence="3" key="1">
    <citation type="submission" date="2016-07" db="EMBL/GenBank/DDBJ databases">
        <title>Nontailed viruses are major unrecognized killers of bacteria in the ocean.</title>
        <authorList>
            <person name="Kauffman K."/>
            <person name="Hussain F."/>
            <person name="Yang J."/>
            <person name="Arevalo P."/>
            <person name="Brown J."/>
            <person name="Cutler M."/>
            <person name="Kelly L."/>
            <person name="Polz M.F."/>
        </authorList>
    </citation>
    <scope>NUCLEOTIDE SEQUENCE [LARGE SCALE GENOMIC DNA]</scope>
    <source>
        <strain evidence="3">10N.261.46.F8</strain>
    </source>
</reference>
<evidence type="ECO:0000313" key="2">
    <source>
        <dbReference type="EMBL" id="PMM65572.1"/>
    </source>
</evidence>
<keyword evidence="1" id="KW-0472">Membrane</keyword>
<feature type="transmembrane region" description="Helical" evidence="1">
    <location>
        <begin position="25"/>
        <end position="45"/>
    </location>
</feature>
<dbReference type="EMBL" id="MCZK01000154">
    <property type="protein sequence ID" value="PMM65572.1"/>
    <property type="molecule type" value="Genomic_DNA"/>
</dbReference>
<evidence type="ECO:0000256" key="1">
    <source>
        <dbReference type="SAM" id="Phobius"/>
    </source>
</evidence>
<protein>
    <submittedName>
        <fullName evidence="2">Uncharacterized protein</fullName>
    </submittedName>
</protein>
<dbReference type="AlphaFoldDB" id="A0A2N7JYQ0"/>
<gene>
    <name evidence="2" type="ORF">BCT49_13720</name>
</gene>
<proteinExistence type="predicted"/>
<dbReference type="Proteomes" id="UP000235406">
    <property type="component" value="Unassembled WGS sequence"/>
</dbReference>
<sequence length="113" mass="12797">MLIFIFLSVSSVSGALIAKSKNRNFYLWGAFSFLMPFMIFVLLFLPHGISETEKAKAEIQKNTYIAQYMSNQALYKTNTFLEVVFCSLVEGRTVALDDLLHATNVLERMESAT</sequence>
<keyword evidence="1" id="KW-0812">Transmembrane</keyword>
<evidence type="ECO:0000313" key="3">
    <source>
        <dbReference type="Proteomes" id="UP000235406"/>
    </source>
</evidence>
<name>A0A2N7JYQ0_9VIBR</name>
<comment type="caution">
    <text evidence="2">The sequence shown here is derived from an EMBL/GenBank/DDBJ whole genome shotgun (WGS) entry which is preliminary data.</text>
</comment>
<organism evidence="2 3">
    <name type="scientific">Vibrio lentus</name>
    <dbReference type="NCBI Taxonomy" id="136468"/>
    <lineage>
        <taxon>Bacteria</taxon>
        <taxon>Pseudomonadati</taxon>
        <taxon>Pseudomonadota</taxon>
        <taxon>Gammaproteobacteria</taxon>
        <taxon>Vibrionales</taxon>
        <taxon>Vibrionaceae</taxon>
        <taxon>Vibrio</taxon>
    </lineage>
</organism>
<keyword evidence="1" id="KW-1133">Transmembrane helix</keyword>